<dbReference type="PANTHER" id="PTHR48069">
    <property type="entry name" value="DIHYDROFOLATE REDUCTASE"/>
    <property type="match status" value="1"/>
</dbReference>
<proteinExistence type="inferred from homology"/>
<dbReference type="PRINTS" id="PR00070">
    <property type="entry name" value="DHFR"/>
</dbReference>
<evidence type="ECO:0000313" key="9">
    <source>
        <dbReference type="EMBL" id="PIS06954.1"/>
    </source>
</evidence>
<comment type="caution">
    <text evidence="9">The sequence shown here is derived from an EMBL/GenBank/DDBJ whole genome shotgun (WGS) entry which is preliminary data.</text>
</comment>
<dbReference type="SUPFAM" id="SSF53597">
    <property type="entry name" value="Dihydrofolate reductase-like"/>
    <property type="match status" value="1"/>
</dbReference>
<reference evidence="10" key="1">
    <citation type="submission" date="2017-09" db="EMBL/GenBank/DDBJ databases">
        <title>Depth-based differentiation of microbial function through sediment-hosted aquifers and enrichment of novel symbionts in the deep terrestrial subsurface.</title>
        <authorList>
            <person name="Probst A.J."/>
            <person name="Ladd B."/>
            <person name="Jarett J.K."/>
            <person name="Geller-Mcgrath D.E."/>
            <person name="Sieber C.M.K."/>
            <person name="Emerson J.B."/>
            <person name="Anantharaman K."/>
            <person name="Thomas B.C."/>
            <person name="Malmstrom R."/>
            <person name="Stieglmeier M."/>
            <person name="Klingl A."/>
            <person name="Woyke T."/>
            <person name="Ryan C.M."/>
            <person name="Banfield J.F."/>
        </authorList>
    </citation>
    <scope>NUCLEOTIDE SEQUENCE [LARGE SCALE GENOMIC DNA]</scope>
</reference>
<comment type="pathway">
    <text evidence="1 7">Cofactor biosynthesis; tetrahydrofolate biosynthesis; 5,6,7,8-tetrahydrofolate from 7,8-dihydrofolate: step 1/1.</text>
</comment>
<evidence type="ECO:0000313" key="10">
    <source>
        <dbReference type="Proteomes" id="UP000231162"/>
    </source>
</evidence>
<dbReference type="InterPro" id="IPR001796">
    <property type="entry name" value="DHFR_dom"/>
</dbReference>
<dbReference type="GO" id="GO:0004146">
    <property type="term" value="F:dihydrofolate reductase activity"/>
    <property type="evidence" value="ECO:0007669"/>
    <property type="project" value="UniProtKB-EC"/>
</dbReference>
<dbReference type="UniPathway" id="UPA00077">
    <property type="reaction ID" value="UER00158"/>
</dbReference>
<evidence type="ECO:0000256" key="1">
    <source>
        <dbReference type="ARBA" id="ARBA00004903"/>
    </source>
</evidence>
<accession>A0A2M6R8J0</accession>
<dbReference type="CDD" id="cd00209">
    <property type="entry name" value="DHFR"/>
    <property type="match status" value="1"/>
</dbReference>
<keyword evidence="5 7" id="KW-0521">NADP</keyword>
<protein>
    <recommendedName>
        <fullName evidence="3 7">Dihydrofolate reductase</fullName>
        <ecNumber evidence="3 7">1.5.1.3</ecNumber>
    </recommendedName>
</protein>
<dbReference type="Pfam" id="PF00186">
    <property type="entry name" value="DHFR_1"/>
    <property type="match status" value="1"/>
</dbReference>
<dbReference type="GO" id="GO:0046655">
    <property type="term" value="P:folic acid metabolic process"/>
    <property type="evidence" value="ECO:0007669"/>
    <property type="project" value="TreeGrafter"/>
</dbReference>
<evidence type="ECO:0000256" key="2">
    <source>
        <dbReference type="ARBA" id="ARBA00009539"/>
    </source>
</evidence>
<evidence type="ECO:0000259" key="8">
    <source>
        <dbReference type="PROSITE" id="PS51330"/>
    </source>
</evidence>
<dbReference type="Gene3D" id="3.40.430.10">
    <property type="entry name" value="Dihydrofolate Reductase, subunit A"/>
    <property type="match status" value="1"/>
</dbReference>
<feature type="domain" description="DHFR" evidence="8">
    <location>
        <begin position="8"/>
        <end position="169"/>
    </location>
</feature>
<dbReference type="AlphaFoldDB" id="A0A2M6R8J0"/>
<gene>
    <name evidence="9" type="ORF">COT79_01865</name>
</gene>
<comment type="catalytic activity">
    <reaction evidence="7">
        <text>(6S)-5,6,7,8-tetrahydrofolate + NADP(+) = 7,8-dihydrofolate + NADPH + H(+)</text>
        <dbReference type="Rhea" id="RHEA:15009"/>
        <dbReference type="ChEBI" id="CHEBI:15378"/>
        <dbReference type="ChEBI" id="CHEBI:57451"/>
        <dbReference type="ChEBI" id="CHEBI:57453"/>
        <dbReference type="ChEBI" id="CHEBI:57783"/>
        <dbReference type="ChEBI" id="CHEBI:58349"/>
        <dbReference type="EC" id="1.5.1.3"/>
    </reaction>
</comment>
<dbReference type="GO" id="GO:0005829">
    <property type="term" value="C:cytosol"/>
    <property type="evidence" value="ECO:0007669"/>
    <property type="project" value="TreeGrafter"/>
</dbReference>
<organism evidence="9 10">
    <name type="scientific">Candidatus Berkelbacteria bacterium CG10_big_fil_rev_8_21_14_0_10_43_14</name>
    <dbReference type="NCBI Taxonomy" id="1974515"/>
    <lineage>
        <taxon>Bacteria</taxon>
        <taxon>Candidatus Berkelbacteria</taxon>
    </lineage>
</organism>
<dbReference type="GO" id="GO:0046452">
    <property type="term" value="P:dihydrofolate metabolic process"/>
    <property type="evidence" value="ECO:0007669"/>
    <property type="project" value="TreeGrafter"/>
</dbReference>
<dbReference type="PIRSF" id="PIRSF000194">
    <property type="entry name" value="DHFR"/>
    <property type="match status" value="1"/>
</dbReference>
<evidence type="ECO:0000256" key="7">
    <source>
        <dbReference type="PIRNR" id="PIRNR000194"/>
    </source>
</evidence>
<dbReference type="InterPro" id="IPR012259">
    <property type="entry name" value="DHFR"/>
</dbReference>
<dbReference type="Proteomes" id="UP000231162">
    <property type="component" value="Unassembled WGS sequence"/>
</dbReference>
<sequence>MTKFSKPIISIIAAIARNDRAIGYQNRLLWDIPADMQNFKNITKGHPVIMGQKTYESIGKPLPDRLNIIVTRDKDLQIDSCTIANSVEESINLANASIRQAQDREIFFIGGGQIYQQAIKFADRLYLTLVDGEYNADTYFPDYSEFKKVISSEVAKDNGYTLEYVIVEK</sequence>
<dbReference type="GO" id="GO:0006730">
    <property type="term" value="P:one-carbon metabolic process"/>
    <property type="evidence" value="ECO:0007669"/>
    <property type="project" value="UniProtKB-KW"/>
</dbReference>
<keyword evidence="6 7" id="KW-0560">Oxidoreductase</keyword>
<dbReference type="EMBL" id="PEZX01000027">
    <property type="protein sequence ID" value="PIS06954.1"/>
    <property type="molecule type" value="Genomic_DNA"/>
</dbReference>
<evidence type="ECO:0000256" key="5">
    <source>
        <dbReference type="ARBA" id="ARBA00022857"/>
    </source>
</evidence>
<evidence type="ECO:0000256" key="6">
    <source>
        <dbReference type="ARBA" id="ARBA00023002"/>
    </source>
</evidence>
<dbReference type="GO" id="GO:0016301">
    <property type="term" value="F:kinase activity"/>
    <property type="evidence" value="ECO:0007669"/>
    <property type="project" value="UniProtKB-KW"/>
</dbReference>
<name>A0A2M6R8J0_9BACT</name>
<dbReference type="GO" id="GO:0046654">
    <property type="term" value="P:tetrahydrofolate biosynthetic process"/>
    <property type="evidence" value="ECO:0007669"/>
    <property type="project" value="UniProtKB-UniPathway"/>
</dbReference>
<dbReference type="GO" id="GO:0050661">
    <property type="term" value="F:NADP binding"/>
    <property type="evidence" value="ECO:0007669"/>
    <property type="project" value="InterPro"/>
</dbReference>
<keyword evidence="4 7" id="KW-0554">One-carbon metabolism</keyword>
<dbReference type="InterPro" id="IPR024072">
    <property type="entry name" value="DHFR-like_dom_sf"/>
</dbReference>
<evidence type="ECO:0000256" key="4">
    <source>
        <dbReference type="ARBA" id="ARBA00022563"/>
    </source>
</evidence>
<dbReference type="PANTHER" id="PTHR48069:SF3">
    <property type="entry name" value="DIHYDROFOLATE REDUCTASE"/>
    <property type="match status" value="1"/>
</dbReference>
<dbReference type="PROSITE" id="PS51330">
    <property type="entry name" value="DHFR_2"/>
    <property type="match status" value="1"/>
</dbReference>
<comment type="function">
    <text evidence="7">Key enzyme in folate metabolism. Catalyzes an essential reaction for de novo glycine and purine synthesis, and for DNA precursor synthesis.</text>
</comment>
<evidence type="ECO:0000256" key="3">
    <source>
        <dbReference type="ARBA" id="ARBA00012856"/>
    </source>
</evidence>
<keyword evidence="9" id="KW-0418">Kinase</keyword>
<keyword evidence="9" id="KW-0808">Transferase</keyword>
<dbReference type="EC" id="1.5.1.3" evidence="3 7"/>
<comment type="similarity">
    <text evidence="2 7">Belongs to the dihydrofolate reductase family.</text>
</comment>